<proteinExistence type="predicted"/>
<reference evidence="3" key="1">
    <citation type="submission" date="2016-11" db="EMBL/GenBank/DDBJ databases">
        <authorList>
            <person name="Varghese N."/>
            <person name="Submissions S."/>
        </authorList>
    </citation>
    <scope>NUCLEOTIDE SEQUENCE [LARGE SCALE GENOMIC DNA]</scope>
    <source>
        <strain evidence="3">DX253</strain>
    </source>
</reference>
<name>A0A1M7CMQ1_HALPU</name>
<dbReference type="OrthoDB" id="268463at2157"/>
<evidence type="ECO:0000313" key="3">
    <source>
        <dbReference type="Proteomes" id="UP000184203"/>
    </source>
</evidence>
<accession>A0A1M7CMQ1</accession>
<protein>
    <recommendedName>
        <fullName evidence="1">DUF8053 domain-containing protein</fullName>
    </recommendedName>
</protein>
<dbReference type="RefSeq" id="WP_026177813.1">
    <property type="nucleotide sequence ID" value="NZ_AEMG01000027.1"/>
</dbReference>
<organism evidence="2 3">
    <name type="scientific">Haladaptatus paucihalophilus DX253</name>
    <dbReference type="NCBI Taxonomy" id="797209"/>
    <lineage>
        <taxon>Archaea</taxon>
        <taxon>Methanobacteriati</taxon>
        <taxon>Methanobacteriota</taxon>
        <taxon>Stenosarchaea group</taxon>
        <taxon>Halobacteria</taxon>
        <taxon>Halobacteriales</taxon>
        <taxon>Haladaptataceae</taxon>
        <taxon>Haladaptatus</taxon>
    </lineage>
</organism>
<keyword evidence="3" id="KW-1185">Reference proteome</keyword>
<dbReference type="EMBL" id="FRAN01000011">
    <property type="protein sequence ID" value="SHL68558.1"/>
    <property type="molecule type" value="Genomic_DNA"/>
</dbReference>
<dbReference type="Proteomes" id="UP000184203">
    <property type="component" value="Unassembled WGS sequence"/>
</dbReference>
<gene>
    <name evidence="2" type="ORF">SAMN05444342_4410</name>
</gene>
<feature type="domain" description="DUF8053" evidence="1">
    <location>
        <begin position="3"/>
        <end position="55"/>
    </location>
</feature>
<evidence type="ECO:0000259" key="1">
    <source>
        <dbReference type="Pfam" id="PF26227"/>
    </source>
</evidence>
<evidence type="ECO:0000313" key="2">
    <source>
        <dbReference type="EMBL" id="SHL68558.1"/>
    </source>
</evidence>
<dbReference type="Pfam" id="PF26227">
    <property type="entry name" value="DUF8053"/>
    <property type="match status" value="1"/>
</dbReference>
<sequence length="64" mass="7013">MPFRKLTDIGGTSVGVTIDKSELRADGLIDEDGKAVEQQMLVKRTGPGTWEVKKPNPEEFPALD</sequence>
<dbReference type="AlphaFoldDB" id="A0A1M7CMQ1"/>
<dbReference type="InterPro" id="IPR058366">
    <property type="entry name" value="DUF8053"/>
</dbReference>